<name>A0AAV7Q1V7_PLEWA</name>
<sequence length="179" mass="20211">MYSLIPRSLVEARFTARWCIAEDRAYNVWARWGAICDRHLRRGLLPMSELETSPGARAPKDLKKKAAFQWQAWAEKGIEAREKRQSHARGILTRSSGLEPLQPLVEDHCAEDDAHSITDPEAAKGKRDVQKETKRFGDDVQTHLALMLRGAQSNSDTSTYRQELGTMAGLHCPRNNLGM</sequence>
<keyword evidence="2" id="KW-1185">Reference proteome</keyword>
<gene>
    <name evidence="1" type="ORF">NDU88_010418</name>
</gene>
<comment type="caution">
    <text evidence="1">The sequence shown here is derived from an EMBL/GenBank/DDBJ whole genome shotgun (WGS) entry which is preliminary data.</text>
</comment>
<evidence type="ECO:0000313" key="2">
    <source>
        <dbReference type="Proteomes" id="UP001066276"/>
    </source>
</evidence>
<evidence type="ECO:0000313" key="1">
    <source>
        <dbReference type="EMBL" id="KAJ1132088.1"/>
    </source>
</evidence>
<proteinExistence type="predicted"/>
<dbReference type="EMBL" id="JANPWB010000011">
    <property type="protein sequence ID" value="KAJ1132088.1"/>
    <property type="molecule type" value="Genomic_DNA"/>
</dbReference>
<dbReference type="Proteomes" id="UP001066276">
    <property type="component" value="Chromosome 7"/>
</dbReference>
<organism evidence="1 2">
    <name type="scientific">Pleurodeles waltl</name>
    <name type="common">Iberian ribbed newt</name>
    <dbReference type="NCBI Taxonomy" id="8319"/>
    <lineage>
        <taxon>Eukaryota</taxon>
        <taxon>Metazoa</taxon>
        <taxon>Chordata</taxon>
        <taxon>Craniata</taxon>
        <taxon>Vertebrata</taxon>
        <taxon>Euteleostomi</taxon>
        <taxon>Amphibia</taxon>
        <taxon>Batrachia</taxon>
        <taxon>Caudata</taxon>
        <taxon>Salamandroidea</taxon>
        <taxon>Salamandridae</taxon>
        <taxon>Pleurodelinae</taxon>
        <taxon>Pleurodeles</taxon>
    </lineage>
</organism>
<reference evidence="1" key="1">
    <citation type="journal article" date="2022" name="bioRxiv">
        <title>Sequencing and chromosome-scale assembly of the giantPleurodeles waltlgenome.</title>
        <authorList>
            <person name="Brown T."/>
            <person name="Elewa A."/>
            <person name="Iarovenko S."/>
            <person name="Subramanian E."/>
            <person name="Araus A.J."/>
            <person name="Petzold A."/>
            <person name="Susuki M."/>
            <person name="Suzuki K.-i.T."/>
            <person name="Hayashi T."/>
            <person name="Toyoda A."/>
            <person name="Oliveira C."/>
            <person name="Osipova E."/>
            <person name="Leigh N.D."/>
            <person name="Simon A."/>
            <person name="Yun M.H."/>
        </authorList>
    </citation>
    <scope>NUCLEOTIDE SEQUENCE</scope>
    <source>
        <strain evidence="1">20211129_DDA</strain>
        <tissue evidence="1">Liver</tissue>
    </source>
</reference>
<dbReference type="AlphaFoldDB" id="A0AAV7Q1V7"/>
<accession>A0AAV7Q1V7</accession>
<protein>
    <submittedName>
        <fullName evidence="1">Uncharacterized protein</fullName>
    </submittedName>
</protein>